<keyword evidence="14" id="KW-1185">Reference proteome</keyword>
<evidence type="ECO:0000313" key="14">
    <source>
        <dbReference type="Proteomes" id="UP001293791"/>
    </source>
</evidence>
<evidence type="ECO:0000256" key="9">
    <source>
        <dbReference type="ARBA" id="ARBA00032554"/>
    </source>
</evidence>
<feature type="active site" evidence="10">
    <location>
        <position position="135"/>
    </location>
</feature>
<comment type="catalytic activity">
    <reaction evidence="10">
        <text>4-CDP-2-C-methyl-D-erythritol + ATP = 4-CDP-2-C-methyl-D-erythritol 2-phosphate + ADP + H(+)</text>
        <dbReference type="Rhea" id="RHEA:18437"/>
        <dbReference type="ChEBI" id="CHEBI:15378"/>
        <dbReference type="ChEBI" id="CHEBI:30616"/>
        <dbReference type="ChEBI" id="CHEBI:57823"/>
        <dbReference type="ChEBI" id="CHEBI:57919"/>
        <dbReference type="ChEBI" id="CHEBI:456216"/>
        <dbReference type="EC" id="2.7.1.148"/>
    </reaction>
</comment>
<dbReference type="Pfam" id="PF08544">
    <property type="entry name" value="GHMP_kinases_C"/>
    <property type="match status" value="1"/>
</dbReference>
<evidence type="ECO:0000256" key="6">
    <source>
        <dbReference type="ARBA" id="ARBA00022777"/>
    </source>
</evidence>
<dbReference type="NCBIfam" id="NF011202">
    <property type="entry name" value="PRK14608.1"/>
    <property type="match status" value="1"/>
</dbReference>
<dbReference type="SUPFAM" id="SSF55060">
    <property type="entry name" value="GHMP Kinase, C-terminal domain"/>
    <property type="match status" value="1"/>
</dbReference>
<keyword evidence="8 10" id="KW-0414">Isoprene biosynthesis</keyword>
<dbReference type="Proteomes" id="UP001293791">
    <property type="component" value="Unassembled WGS sequence"/>
</dbReference>
<evidence type="ECO:0000256" key="4">
    <source>
        <dbReference type="ARBA" id="ARBA00022679"/>
    </source>
</evidence>
<comment type="function">
    <text evidence="10">Catalyzes the phosphorylation of the position 2 hydroxy group of 4-diphosphocytidyl-2C-methyl-D-erythritol.</text>
</comment>
<dbReference type="Gene3D" id="3.30.70.890">
    <property type="entry name" value="GHMP kinase, C-terminal domain"/>
    <property type="match status" value="1"/>
</dbReference>
<evidence type="ECO:0000259" key="11">
    <source>
        <dbReference type="Pfam" id="PF00288"/>
    </source>
</evidence>
<dbReference type="HAMAP" id="MF_00061">
    <property type="entry name" value="IspE"/>
    <property type="match status" value="1"/>
</dbReference>
<comment type="caution">
    <text evidence="13">The sequence shown here is derived from an EMBL/GenBank/DDBJ whole genome shotgun (WGS) entry which is preliminary data.</text>
</comment>
<proteinExistence type="inferred from homology"/>
<dbReference type="PIRSF" id="PIRSF010376">
    <property type="entry name" value="IspE"/>
    <property type="match status" value="1"/>
</dbReference>
<comment type="similarity">
    <text evidence="1 10">Belongs to the GHMP kinase family. IspE subfamily.</text>
</comment>
<dbReference type="PANTHER" id="PTHR43527:SF2">
    <property type="entry name" value="4-DIPHOSPHOCYTIDYL-2-C-METHYL-D-ERYTHRITOL KINASE, CHLOROPLASTIC"/>
    <property type="match status" value="1"/>
</dbReference>
<evidence type="ECO:0000256" key="1">
    <source>
        <dbReference type="ARBA" id="ARBA00009684"/>
    </source>
</evidence>
<evidence type="ECO:0000256" key="5">
    <source>
        <dbReference type="ARBA" id="ARBA00022741"/>
    </source>
</evidence>
<dbReference type="Pfam" id="PF00288">
    <property type="entry name" value="GHMP_kinases_N"/>
    <property type="match status" value="1"/>
</dbReference>
<evidence type="ECO:0000256" key="3">
    <source>
        <dbReference type="ARBA" id="ARBA00017473"/>
    </source>
</evidence>
<dbReference type="InterPro" id="IPR006204">
    <property type="entry name" value="GHMP_kinase_N_dom"/>
</dbReference>
<accession>A0ABU5L6K5</accession>
<protein>
    <recommendedName>
        <fullName evidence="3 10">4-diphosphocytidyl-2-C-methyl-D-erythritol kinase</fullName>
        <shortName evidence="10">CMK</shortName>
        <ecNumber evidence="2 10">2.7.1.148</ecNumber>
    </recommendedName>
    <alternativeName>
        <fullName evidence="9 10">4-(cytidine-5'-diphospho)-2-C-methyl-D-erythritol kinase</fullName>
    </alternativeName>
</protein>
<keyword evidence="7 10" id="KW-0067">ATP-binding</keyword>
<dbReference type="GO" id="GO:0016301">
    <property type="term" value="F:kinase activity"/>
    <property type="evidence" value="ECO:0007669"/>
    <property type="project" value="UniProtKB-KW"/>
</dbReference>
<dbReference type="PANTHER" id="PTHR43527">
    <property type="entry name" value="4-DIPHOSPHOCYTIDYL-2-C-METHYL-D-ERYTHRITOL KINASE, CHLOROPLASTIC"/>
    <property type="match status" value="1"/>
</dbReference>
<feature type="binding site" evidence="10">
    <location>
        <begin position="93"/>
        <end position="103"/>
    </location>
    <ligand>
        <name>ATP</name>
        <dbReference type="ChEBI" id="CHEBI:30616"/>
    </ligand>
</feature>
<dbReference type="InterPro" id="IPR013750">
    <property type="entry name" value="GHMP_kinase_C_dom"/>
</dbReference>
<keyword evidence="6 10" id="KW-0418">Kinase</keyword>
<organism evidence="13 14">
    <name type="scientific">Candidatus Cyrtobacter comes</name>
    <dbReference type="NCBI Taxonomy" id="675776"/>
    <lineage>
        <taxon>Bacteria</taxon>
        <taxon>Pseudomonadati</taxon>
        <taxon>Pseudomonadota</taxon>
        <taxon>Alphaproteobacteria</taxon>
        <taxon>Rickettsiales</taxon>
        <taxon>Candidatus Midichloriaceae</taxon>
        <taxon>Candidatus Cyrtobacter</taxon>
    </lineage>
</organism>
<feature type="domain" description="GHMP kinase N-terminal" evidence="11">
    <location>
        <begin position="65"/>
        <end position="143"/>
    </location>
</feature>
<feature type="domain" description="GHMP kinase C-terminal" evidence="12">
    <location>
        <begin position="199"/>
        <end position="255"/>
    </location>
</feature>
<sequence length="274" mass="29944">MHSISAYAKINIFLEILGKRSDGYHLLNSLFVSIGLHDELSAFEHEGLICEMYDQYGRRLVIENNIIYKAAIKLQEATGIKSGAYISVKKNIPVAAGLAGGSTDAAATLRALNILWQCGLDDFQLMQIGLSLGADVPFCIHGGAAQVSGIGEQISQTKIHEKIHLLIVNNGTQLLTKDVFKHLSAKDFSAPKPFPTTIAQIAERKNDLESTSITLEPSIGNVLSMISNLDGCMFARMSGSGPTCFGVFKDEIYLQNSIQNLPKSWFIYTESLFI</sequence>
<name>A0ABU5L6K5_9RICK</name>
<dbReference type="EC" id="2.7.1.148" evidence="2 10"/>
<keyword evidence="5 10" id="KW-0547">Nucleotide-binding</keyword>
<gene>
    <name evidence="10" type="primary">ispE</name>
    <name evidence="13" type="ORF">Cyrtocomes_00117</name>
</gene>
<evidence type="ECO:0000259" key="12">
    <source>
        <dbReference type="Pfam" id="PF08544"/>
    </source>
</evidence>
<feature type="active site" evidence="10">
    <location>
        <position position="9"/>
    </location>
</feature>
<evidence type="ECO:0000313" key="13">
    <source>
        <dbReference type="EMBL" id="MDZ5761759.1"/>
    </source>
</evidence>
<evidence type="ECO:0000256" key="7">
    <source>
        <dbReference type="ARBA" id="ARBA00022840"/>
    </source>
</evidence>
<reference evidence="13 14" key="1">
    <citation type="submission" date="2023-02" db="EMBL/GenBank/DDBJ databases">
        <title>Host association and intracellularity evolved multiple times independently in the Rickettsiales.</title>
        <authorList>
            <person name="Castelli M."/>
            <person name="Nardi T."/>
            <person name="Gammuto L."/>
            <person name="Bellinzona G."/>
            <person name="Sabaneyeva E."/>
            <person name="Potekhin A."/>
            <person name="Serra V."/>
            <person name="Petroni G."/>
            <person name="Sassera D."/>
        </authorList>
    </citation>
    <scope>NUCLEOTIDE SEQUENCE [LARGE SCALE GENOMIC DNA]</scope>
    <source>
        <strain evidence="13 14">BOD18</strain>
    </source>
</reference>
<dbReference type="RefSeq" id="WP_322497267.1">
    <property type="nucleotide sequence ID" value="NZ_JARGYT010000003.1"/>
</dbReference>
<dbReference type="InterPro" id="IPR004424">
    <property type="entry name" value="IspE"/>
</dbReference>
<evidence type="ECO:0000256" key="2">
    <source>
        <dbReference type="ARBA" id="ARBA00012052"/>
    </source>
</evidence>
<comment type="pathway">
    <text evidence="10">Isoprenoid biosynthesis; isopentenyl diphosphate biosynthesis via DXP pathway; isopentenyl diphosphate from 1-deoxy-D-xylulose 5-phosphate: step 3/6.</text>
</comment>
<dbReference type="InterPro" id="IPR020568">
    <property type="entry name" value="Ribosomal_Su5_D2-typ_SF"/>
</dbReference>
<dbReference type="NCBIfam" id="TIGR00154">
    <property type="entry name" value="ispE"/>
    <property type="match status" value="1"/>
</dbReference>
<dbReference type="Gene3D" id="3.30.230.10">
    <property type="match status" value="1"/>
</dbReference>
<keyword evidence="4 10" id="KW-0808">Transferase</keyword>
<dbReference type="SUPFAM" id="SSF54211">
    <property type="entry name" value="Ribosomal protein S5 domain 2-like"/>
    <property type="match status" value="1"/>
</dbReference>
<evidence type="ECO:0000256" key="8">
    <source>
        <dbReference type="ARBA" id="ARBA00023229"/>
    </source>
</evidence>
<dbReference type="InterPro" id="IPR014721">
    <property type="entry name" value="Ribsml_uS5_D2-typ_fold_subgr"/>
</dbReference>
<dbReference type="InterPro" id="IPR036554">
    <property type="entry name" value="GHMP_kinase_C_sf"/>
</dbReference>
<evidence type="ECO:0000256" key="10">
    <source>
        <dbReference type="HAMAP-Rule" id="MF_00061"/>
    </source>
</evidence>
<dbReference type="EMBL" id="JARGYT010000003">
    <property type="protein sequence ID" value="MDZ5761759.1"/>
    <property type="molecule type" value="Genomic_DNA"/>
</dbReference>